<dbReference type="Gene3D" id="1.10.10.10">
    <property type="entry name" value="Winged helix-like DNA-binding domain superfamily/Winged helix DNA-binding domain"/>
    <property type="match status" value="1"/>
</dbReference>
<keyword evidence="6" id="KW-0732">Signal</keyword>
<keyword evidence="3" id="KW-0547">Nucleotide-binding</keyword>
<evidence type="ECO:0000256" key="4">
    <source>
        <dbReference type="ARBA" id="ARBA00022821"/>
    </source>
</evidence>
<dbReference type="Gene3D" id="1.20.5.4130">
    <property type="match status" value="1"/>
</dbReference>
<dbReference type="Gene3D" id="3.80.10.10">
    <property type="entry name" value="Ribonuclease Inhibitor"/>
    <property type="match status" value="2"/>
</dbReference>
<evidence type="ECO:0000256" key="2">
    <source>
        <dbReference type="ARBA" id="ARBA00022737"/>
    </source>
</evidence>
<evidence type="ECO:0000313" key="12">
    <source>
        <dbReference type="Proteomes" id="UP000467840"/>
    </source>
</evidence>
<evidence type="ECO:0000259" key="7">
    <source>
        <dbReference type="Pfam" id="PF00931"/>
    </source>
</evidence>
<feature type="domain" description="R13L1/DRL21-like LRR repeat region" evidence="10">
    <location>
        <begin position="621"/>
        <end position="745"/>
    </location>
</feature>
<dbReference type="InterPro" id="IPR056789">
    <property type="entry name" value="LRR_R13L1-DRL21"/>
</dbReference>
<keyword evidence="4" id="KW-0611">Plant defense</keyword>
<keyword evidence="2" id="KW-0677">Repeat</keyword>
<feature type="domain" description="Disease resistance N-terminal" evidence="8">
    <location>
        <begin position="10"/>
        <end position="103"/>
    </location>
</feature>
<evidence type="ECO:0000259" key="9">
    <source>
        <dbReference type="Pfam" id="PF23559"/>
    </source>
</evidence>
<evidence type="ECO:0000256" key="5">
    <source>
        <dbReference type="ARBA" id="ARBA00022840"/>
    </source>
</evidence>
<dbReference type="InterPro" id="IPR032675">
    <property type="entry name" value="LRR_dom_sf"/>
</dbReference>
<dbReference type="Proteomes" id="UP000467840">
    <property type="component" value="Chromosome 3"/>
</dbReference>
<dbReference type="SUPFAM" id="SSF52047">
    <property type="entry name" value="RNI-like"/>
    <property type="match status" value="1"/>
</dbReference>
<dbReference type="AlphaFoldDB" id="A0A6A6KGW2"/>
<evidence type="ECO:0008006" key="13">
    <source>
        <dbReference type="Google" id="ProtNLM"/>
    </source>
</evidence>
<dbReference type="GO" id="GO:0051707">
    <property type="term" value="P:response to other organism"/>
    <property type="evidence" value="ECO:0007669"/>
    <property type="project" value="UniProtKB-ARBA"/>
</dbReference>
<feature type="domain" description="Disease resistance protein winged helix" evidence="9">
    <location>
        <begin position="427"/>
        <end position="495"/>
    </location>
</feature>
<dbReference type="InterPro" id="IPR058922">
    <property type="entry name" value="WHD_DRP"/>
</dbReference>
<dbReference type="SUPFAM" id="SSF52058">
    <property type="entry name" value="L domain-like"/>
    <property type="match status" value="1"/>
</dbReference>
<keyword evidence="12" id="KW-1185">Reference proteome</keyword>
<keyword evidence="1" id="KW-0433">Leucine-rich repeat</keyword>
<dbReference type="Pfam" id="PF25019">
    <property type="entry name" value="LRR_R13L1-DRL21"/>
    <property type="match status" value="1"/>
</dbReference>
<accession>A0A6A6KGW2</accession>
<dbReference type="Pfam" id="PF00931">
    <property type="entry name" value="NB-ARC"/>
    <property type="match status" value="1"/>
</dbReference>
<proteinExistence type="predicted"/>
<dbReference type="Gene3D" id="1.10.8.430">
    <property type="entry name" value="Helical domain of apoptotic protease-activating factors"/>
    <property type="match status" value="1"/>
</dbReference>
<evidence type="ECO:0000256" key="3">
    <source>
        <dbReference type="ARBA" id="ARBA00022741"/>
    </source>
</evidence>
<dbReference type="EMBL" id="JAAGAX010000017">
    <property type="protein sequence ID" value="KAF2287313.1"/>
    <property type="molecule type" value="Genomic_DNA"/>
</dbReference>
<dbReference type="PANTHER" id="PTHR36766">
    <property type="entry name" value="PLANT BROAD-SPECTRUM MILDEW RESISTANCE PROTEIN RPW8"/>
    <property type="match status" value="1"/>
</dbReference>
<sequence length="1048" mass="119641">MAGALVGGAFLSAFLQVLFDRLASQEIVDYFRGRKVNDIQLQKLKITLLSVDAVLNDAEAKQITYPAVKQWLDELKDAAYDAEDLLDEIATEALQQKLEAESRSGTRQVRRSTFLSPFEKGLSSNIEQILARLEFIAKQKDVLSLKEVQGKPLQTLPTSSLVEETGVYGRERDKEALIRLMLNDACGEDISVVTIVGMGGVGKTTLAQLVYNDVRVKEQFDLQVWIYVSAEHDIFGVTKTILDAVTLSTSRIKDFNLLQLELKEMLTDRKFLLVLDDVWNENYIEWEALLIPFKSVARGSKIIVTTRNERVASVMRSVSTLHLQQLSDEDCWLLFAKHAFDKRNSRARPQLDVIGKKIAKKCNGLPLAAKTLGCLLHSKSDVEEWDMIFKSNIWDLSYEETNILPALRLSYYYLPSHLKRCFAYCSIFPKNYEFREQKLIRLWMAEDLLQRPNPKKRMEKVGEEYFRDLLSRSFFQQSSYKRSHFVMHELINDLAKFVSGEFCCRMGNENSYDSMRKTRYISYSRTRYDASMRFKPIYEAKRLRTFLPLQLASECGHFLTLILTGCSSLDELPTDMGRLINLRLLYVGETNLRELPSQISKLKNLQELSTFIVSRHDGLGIRDLKEFKHLQGKLYILELQNVVNIQDALEANLKDRKYLKELSLKWSANFDDSENERRVLENLQPCTNLERLSIKLYGGTRFPDWLGSPSFSNMVSVNLSFCKYCFFLPPLGQLPSLEELCITGCEGIERVGPEFYGRTSQSRTFRSLTVLKFENMLEWQEWISLNSENEGGAFPRLQQLYLQDCPKLTGTLPSYLPSLRKLVLNNCKQLSTSTLGALSFRKLETGNCDKLMYQELPSTLQKLIIKGPINYSLLSSFPLDLLPELQILSVQNCVQLASFSVPDDGQRDLAYLSFLRIRGCPNFQSFPQGGLRAPNLTIFSVCNFNNLISLPEHMSTLLPSLRDLYISNCPKLVSLPEGGLPSNLNMVLISRCDKLIANRRKWGLQRLPSLKIFCLGGCKDLESFPEGVAAHHSDHTFHLSTSESQSPE</sequence>
<feature type="domain" description="NB-ARC" evidence="7">
    <location>
        <begin position="174"/>
        <end position="343"/>
    </location>
</feature>
<evidence type="ECO:0000259" key="10">
    <source>
        <dbReference type="Pfam" id="PF25019"/>
    </source>
</evidence>
<dbReference type="PANTHER" id="PTHR36766:SF40">
    <property type="entry name" value="DISEASE RESISTANCE PROTEIN RGA3"/>
    <property type="match status" value="1"/>
</dbReference>
<dbReference type="GO" id="GO:0006952">
    <property type="term" value="P:defense response"/>
    <property type="evidence" value="ECO:0007669"/>
    <property type="project" value="UniProtKB-KW"/>
</dbReference>
<evidence type="ECO:0000256" key="1">
    <source>
        <dbReference type="ARBA" id="ARBA00022614"/>
    </source>
</evidence>
<dbReference type="FunFam" id="3.40.50.300:FF:001091">
    <property type="entry name" value="Probable disease resistance protein At1g61300"/>
    <property type="match status" value="1"/>
</dbReference>
<dbReference type="InterPro" id="IPR002182">
    <property type="entry name" value="NB-ARC"/>
</dbReference>
<dbReference type="InterPro" id="IPR042197">
    <property type="entry name" value="Apaf_helical"/>
</dbReference>
<reference evidence="11 12" key="1">
    <citation type="journal article" date="2020" name="Mol. Plant">
        <title>The Chromosome-Based Rubber Tree Genome Provides New Insights into Spurge Genome Evolution and Rubber Biosynthesis.</title>
        <authorList>
            <person name="Liu J."/>
            <person name="Shi C."/>
            <person name="Shi C.C."/>
            <person name="Li W."/>
            <person name="Zhang Q.J."/>
            <person name="Zhang Y."/>
            <person name="Li K."/>
            <person name="Lu H.F."/>
            <person name="Shi C."/>
            <person name="Zhu S.T."/>
            <person name="Xiao Z.Y."/>
            <person name="Nan H."/>
            <person name="Yue Y."/>
            <person name="Zhu X.G."/>
            <person name="Wu Y."/>
            <person name="Hong X.N."/>
            <person name="Fan G.Y."/>
            <person name="Tong Y."/>
            <person name="Zhang D."/>
            <person name="Mao C.L."/>
            <person name="Liu Y.L."/>
            <person name="Hao S.J."/>
            <person name="Liu W.Q."/>
            <person name="Lv M.Q."/>
            <person name="Zhang H.B."/>
            <person name="Liu Y."/>
            <person name="Hu-Tang G.R."/>
            <person name="Wang J.P."/>
            <person name="Wang J.H."/>
            <person name="Sun Y.H."/>
            <person name="Ni S.B."/>
            <person name="Chen W.B."/>
            <person name="Zhang X.C."/>
            <person name="Jiao Y.N."/>
            <person name="Eichler E.E."/>
            <person name="Li G.H."/>
            <person name="Liu X."/>
            <person name="Gao L.Z."/>
        </authorList>
    </citation>
    <scope>NUCLEOTIDE SEQUENCE [LARGE SCALE GENOMIC DNA]</scope>
    <source>
        <strain evidence="12">cv. GT1</strain>
        <tissue evidence="11">Leaf</tissue>
    </source>
</reference>
<evidence type="ECO:0000313" key="11">
    <source>
        <dbReference type="EMBL" id="KAF2287313.1"/>
    </source>
</evidence>
<feature type="signal peptide" evidence="6">
    <location>
        <begin position="1"/>
        <end position="24"/>
    </location>
</feature>
<dbReference type="InterPro" id="IPR041118">
    <property type="entry name" value="Rx_N"/>
</dbReference>
<dbReference type="InterPro" id="IPR036388">
    <property type="entry name" value="WH-like_DNA-bd_sf"/>
</dbReference>
<evidence type="ECO:0000256" key="6">
    <source>
        <dbReference type="SAM" id="SignalP"/>
    </source>
</evidence>
<dbReference type="FunFam" id="1.10.10.10:FF:000322">
    <property type="entry name" value="Probable disease resistance protein At1g63360"/>
    <property type="match status" value="1"/>
</dbReference>
<dbReference type="InterPro" id="IPR027417">
    <property type="entry name" value="P-loop_NTPase"/>
</dbReference>
<keyword evidence="5" id="KW-0067">ATP-binding</keyword>
<dbReference type="GO" id="GO:0005524">
    <property type="term" value="F:ATP binding"/>
    <property type="evidence" value="ECO:0007669"/>
    <property type="project" value="UniProtKB-KW"/>
</dbReference>
<dbReference type="GO" id="GO:0043531">
    <property type="term" value="F:ADP binding"/>
    <property type="evidence" value="ECO:0007669"/>
    <property type="project" value="InterPro"/>
</dbReference>
<dbReference type="PRINTS" id="PR00364">
    <property type="entry name" value="DISEASERSIST"/>
</dbReference>
<dbReference type="Pfam" id="PF23559">
    <property type="entry name" value="WHD_DRP"/>
    <property type="match status" value="1"/>
</dbReference>
<feature type="chain" id="PRO_5025452186" description="Disease resistance RPP13-like protein 1" evidence="6">
    <location>
        <begin position="25"/>
        <end position="1048"/>
    </location>
</feature>
<dbReference type="Gene3D" id="3.40.50.300">
    <property type="entry name" value="P-loop containing nucleotide triphosphate hydrolases"/>
    <property type="match status" value="1"/>
</dbReference>
<dbReference type="Pfam" id="PF18052">
    <property type="entry name" value="Rx_N"/>
    <property type="match status" value="1"/>
</dbReference>
<protein>
    <recommendedName>
        <fullName evidence="13">Disease resistance RPP13-like protein 1</fullName>
    </recommendedName>
</protein>
<name>A0A6A6KGW2_HEVBR</name>
<evidence type="ECO:0000259" key="8">
    <source>
        <dbReference type="Pfam" id="PF18052"/>
    </source>
</evidence>
<organism evidence="11 12">
    <name type="scientific">Hevea brasiliensis</name>
    <name type="common">Para rubber tree</name>
    <name type="synonym">Siphonia brasiliensis</name>
    <dbReference type="NCBI Taxonomy" id="3981"/>
    <lineage>
        <taxon>Eukaryota</taxon>
        <taxon>Viridiplantae</taxon>
        <taxon>Streptophyta</taxon>
        <taxon>Embryophyta</taxon>
        <taxon>Tracheophyta</taxon>
        <taxon>Spermatophyta</taxon>
        <taxon>Magnoliopsida</taxon>
        <taxon>eudicotyledons</taxon>
        <taxon>Gunneridae</taxon>
        <taxon>Pentapetalae</taxon>
        <taxon>rosids</taxon>
        <taxon>fabids</taxon>
        <taxon>Malpighiales</taxon>
        <taxon>Euphorbiaceae</taxon>
        <taxon>Crotonoideae</taxon>
        <taxon>Micrandreae</taxon>
        <taxon>Hevea</taxon>
    </lineage>
</organism>
<dbReference type="SUPFAM" id="SSF52540">
    <property type="entry name" value="P-loop containing nucleoside triphosphate hydrolases"/>
    <property type="match status" value="1"/>
</dbReference>
<comment type="caution">
    <text evidence="11">The sequence shown here is derived from an EMBL/GenBank/DDBJ whole genome shotgun (WGS) entry which is preliminary data.</text>
</comment>
<gene>
    <name evidence="11" type="ORF">GH714_039605</name>
</gene>